<protein>
    <submittedName>
        <fullName evidence="1">Uncharacterized protein</fullName>
    </submittedName>
</protein>
<dbReference type="EMBL" id="UINC01002098">
    <property type="protein sequence ID" value="SUZ92889.1"/>
    <property type="molecule type" value="Genomic_DNA"/>
</dbReference>
<organism evidence="1">
    <name type="scientific">marine metagenome</name>
    <dbReference type="NCBI Taxonomy" id="408172"/>
    <lineage>
        <taxon>unclassified sequences</taxon>
        <taxon>metagenomes</taxon>
        <taxon>ecological metagenomes</taxon>
    </lineage>
</organism>
<dbReference type="AlphaFoldDB" id="A0A381RPB0"/>
<reference evidence="1" key="1">
    <citation type="submission" date="2018-05" db="EMBL/GenBank/DDBJ databases">
        <authorList>
            <person name="Lanie J.A."/>
            <person name="Ng W.-L."/>
            <person name="Kazmierczak K.M."/>
            <person name="Andrzejewski T.M."/>
            <person name="Davidsen T.M."/>
            <person name="Wayne K.J."/>
            <person name="Tettelin H."/>
            <person name="Glass J.I."/>
            <person name="Rusch D."/>
            <person name="Podicherti R."/>
            <person name="Tsui H.-C.T."/>
            <person name="Winkler M.E."/>
        </authorList>
    </citation>
    <scope>NUCLEOTIDE SEQUENCE</scope>
</reference>
<accession>A0A381RPB0</accession>
<gene>
    <name evidence="1" type="ORF">METZ01_LOCUS45743</name>
</gene>
<evidence type="ECO:0000313" key="1">
    <source>
        <dbReference type="EMBL" id="SUZ92889.1"/>
    </source>
</evidence>
<sequence length="36" mass="4458">MLDQWLQKFAWQQPYQEAERLPRRAYSVFFQAHSNS</sequence>
<proteinExistence type="predicted"/>
<name>A0A381RPB0_9ZZZZ</name>